<comment type="caution">
    <text evidence="1">The sequence shown here is derived from an EMBL/GenBank/DDBJ whole genome shotgun (WGS) entry which is preliminary data.</text>
</comment>
<dbReference type="OrthoDB" id="5152103at2759"/>
<evidence type="ECO:0000313" key="2">
    <source>
        <dbReference type="Proteomes" id="UP000546213"/>
    </source>
</evidence>
<accession>A0A8H5KFZ7</accession>
<sequence>MVRSTRSNDPWMLGLPRPEPAKLYRGTRSGSLQDFLALAKQATLLCKDPGVLASFIGEPRRRQHHLLALNPTTDAILRFHNLKSACYQIYICFSLSLLRPQAPLELKAQYAKYRNALRAPWKNRLLQPRLRGDEGRQHHLLTRDRDETHSLPSLNLGSLCFIDYICPSSK</sequence>
<reference evidence="1 2" key="1">
    <citation type="submission" date="2020-05" db="EMBL/GenBank/DDBJ databases">
        <title>Identification and distribution of gene clusters putatively required for synthesis of sphingolipid metabolism inhibitors in phylogenetically diverse species of the filamentous fungus Fusarium.</title>
        <authorList>
            <person name="Kim H.-S."/>
            <person name="Busman M."/>
            <person name="Brown D.W."/>
            <person name="Divon H."/>
            <person name="Uhlig S."/>
            <person name="Proctor R.H."/>
        </authorList>
    </citation>
    <scope>NUCLEOTIDE SEQUENCE [LARGE SCALE GENOMIC DNA]</scope>
    <source>
        <strain evidence="1 2">NRRL 36939</strain>
    </source>
</reference>
<protein>
    <submittedName>
        <fullName evidence="1">Uncharacterized protein</fullName>
    </submittedName>
</protein>
<organism evidence="1 2">
    <name type="scientific">Fusarium pseudocircinatum</name>
    <dbReference type="NCBI Taxonomy" id="56676"/>
    <lineage>
        <taxon>Eukaryota</taxon>
        <taxon>Fungi</taxon>
        <taxon>Dikarya</taxon>
        <taxon>Ascomycota</taxon>
        <taxon>Pezizomycotina</taxon>
        <taxon>Sordariomycetes</taxon>
        <taxon>Hypocreomycetidae</taxon>
        <taxon>Hypocreales</taxon>
        <taxon>Nectriaceae</taxon>
        <taxon>Fusarium</taxon>
        <taxon>Fusarium fujikuroi species complex</taxon>
    </lineage>
</organism>
<feature type="non-terminal residue" evidence="1">
    <location>
        <position position="170"/>
    </location>
</feature>
<evidence type="ECO:0000313" key="1">
    <source>
        <dbReference type="EMBL" id="KAF5572462.1"/>
    </source>
</evidence>
<proteinExistence type="predicted"/>
<dbReference type="Proteomes" id="UP000546213">
    <property type="component" value="Unassembled WGS sequence"/>
</dbReference>
<gene>
    <name evidence="1" type="ORF">FPCIR_14274</name>
</gene>
<name>A0A8H5KFZ7_9HYPO</name>
<dbReference type="EMBL" id="JAAOAS010000763">
    <property type="protein sequence ID" value="KAF5572462.1"/>
    <property type="molecule type" value="Genomic_DNA"/>
</dbReference>
<keyword evidence="2" id="KW-1185">Reference proteome</keyword>
<dbReference type="AlphaFoldDB" id="A0A8H5KFZ7"/>